<evidence type="ECO:0000313" key="4">
    <source>
        <dbReference type="Proteomes" id="UP000010959"/>
    </source>
</evidence>
<keyword evidence="2" id="KW-1133">Transmembrane helix</keyword>
<dbReference type="AlphaFoldDB" id="L7CN97"/>
<evidence type="ECO:0000256" key="2">
    <source>
        <dbReference type="SAM" id="Phobius"/>
    </source>
</evidence>
<protein>
    <submittedName>
        <fullName evidence="3">Uncharacterized protein</fullName>
    </submittedName>
</protein>
<name>L7CN97_RHOBT</name>
<comment type="caution">
    <text evidence="3">The sequence shown here is derived from an EMBL/GenBank/DDBJ whole genome shotgun (WGS) entry which is preliminary data.</text>
</comment>
<evidence type="ECO:0000313" key="3">
    <source>
        <dbReference type="EMBL" id="ELP34506.1"/>
    </source>
</evidence>
<gene>
    <name evidence="3" type="ORF">RBSWK_01516</name>
</gene>
<dbReference type="PATRIC" id="fig|993516.3.peg.1606"/>
<evidence type="ECO:0000256" key="1">
    <source>
        <dbReference type="SAM" id="MobiDB-lite"/>
    </source>
</evidence>
<proteinExistence type="predicted"/>
<sequence>MPTSLKQSAPPFLPPNDVPSFGPTKSSGSKRSTPLIEFSLGQTVKNTLLVYALGWFGPGLITAVSGVLLTASLAYWFAPDHAGFVVRYLMPESIQSGWDSVSGVGDWLRSLRAK</sequence>
<keyword evidence="2" id="KW-0812">Transmembrane</keyword>
<feature type="transmembrane region" description="Helical" evidence="2">
    <location>
        <begin position="55"/>
        <end position="78"/>
    </location>
</feature>
<dbReference type="RefSeq" id="WP_007336705.1">
    <property type="nucleotide sequence ID" value="NZ_AMWG01000030.1"/>
</dbReference>
<keyword evidence="2" id="KW-0472">Membrane</keyword>
<dbReference type="EMBL" id="AMWG01000030">
    <property type="protein sequence ID" value="ELP34506.1"/>
    <property type="molecule type" value="Genomic_DNA"/>
</dbReference>
<feature type="region of interest" description="Disordered" evidence="1">
    <location>
        <begin position="1"/>
        <end position="31"/>
    </location>
</feature>
<organism evidence="3 4">
    <name type="scientific">Rhodopirellula baltica SWK14</name>
    <dbReference type="NCBI Taxonomy" id="993516"/>
    <lineage>
        <taxon>Bacteria</taxon>
        <taxon>Pseudomonadati</taxon>
        <taxon>Planctomycetota</taxon>
        <taxon>Planctomycetia</taxon>
        <taxon>Pirellulales</taxon>
        <taxon>Pirellulaceae</taxon>
        <taxon>Rhodopirellula</taxon>
    </lineage>
</organism>
<reference evidence="3 4" key="1">
    <citation type="journal article" date="2013" name="Mar. Genomics">
        <title>Expression of sulfatases in Rhodopirellula baltica and the diversity of sulfatases in the genus Rhodopirellula.</title>
        <authorList>
            <person name="Wegner C.E."/>
            <person name="Richter-Heitmann T."/>
            <person name="Klindworth A."/>
            <person name="Klockow C."/>
            <person name="Richter M."/>
            <person name="Achstetter T."/>
            <person name="Glockner F.O."/>
            <person name="Harder J."/>
        </authorList>
    </citation>
    <scope>NUCLEOTIDE SEQUENCE [LARGE SCALE GENOMIC DNA]</scope>
    <source>
        <strain evidence="3 4">SWK14</strain>
    </source>
</reference>
<accession>L7CN97</accession>
<dbReference type="Proteomes" id="UP000010959">
    <property type="component" value="Unassembled WGS sequence"/>
</dbReference>